<keyword evidence="3" id="KW-1185">Reference proteome</keyword>
<dbReference type="Proteomes" id="UP001143372">
    <property type="component" value="Unassembled WGS sequence"/>
</dbReference>
<protein>
    <recommendedName>
        <fullName evidence="1">LicD/FKTN/FKRP nucleotidyltransferase domain-containing protein</fullName>
    </recommendedName>
</protein>
<feature type="domain" description="LicD/FKTN/FKRP nucleotidyltransferase" evidence="1">
    <location>
        <begin position="342"/>
        <end position="370"/>
    </location>
</feature>
<dbReference type="PANTHER" id="PTHR13627">
    <property type="entry name" value="FUKUTIN RELATED PROTEIN"/>
    <property type="match status" value="1"/>
</dbReference>
<accession>A0A9W6MUG5</accession>
<dbReference type="AlphaFoldDB" id="A0A9W6MUG5"/>
<organism evidence="2 3">
    <name type="scientific">Hansschlegelia plantiphila</name>
    <dbReference type="NCBI Taxonomy" id="374655"/>
    <lineage>
        <taxon>Bacteria</taxon>
        <taxon>Pseudomonadati</taxon>
        <taxon>Pseudomonadota</taxon>
        <taxon>Alphaproteobacteria</taxon>
        <taxon>Hyphomicrobiales</taxon>
        <taxon>Methylopilaceae</taxon>
        <taxon>Hansschlegelia</taxon>
    </lineage>
</organism>
<reference evidence="2" key="1">
    <citation type="journal article" date="2014" name="Int. J. Syst. Evol. Microbiol.">
        <title>Complete genome sequence of Corynebacterium casei LMG S-19264T (=DSM 44701T), isolated from a smear-ripened cheese.</title>
        <authorList>
            <consortium name="US DOE Joint Genome Institute (JGI-PGF)"/>
            <person name="Walter F."/>
            <person name="Albersmeier A."/>
            <person name="Kalinowski J."/>
            <person name="Ruckert C."/>
        </authorList>
    </citation>
    <scope>NUCLEOTIDE SEQUENCE</scope>
    <source>
        <strain evidence="2">VKM B-2347</strain>
    </source>
</reference>
<gene>
    <name evidence="2" type="ORF">GCM10008179_05650</name>
</gene>
<dbReference type="RefSeq" id="WP_271167185.1">
    <property type="nucleotide sequence ID" value="NZ_BSFI01000002.1"/>
</dbReference>
<dbReference type="InterPro" id="IPR007074">
    <property type="entry name" value="LicD/FKTN/FKRP_NTP_transf"/>
</dbReference>
<dbReference type="Pfam" id="PF04991">
    <property type="entry name" value="LicD"/>
    <property type="match status" value="1"/>
</dbReference>
<evidence type="ECO:0000259" key="1">
    <source>
        <dbReference type="Pfam" id="PF04991"/>
    </source>
</evidence>
<sequence>MKLKRGPDLVALFKAMPGLLDYYPNGVTAPLPEQLTHIRIYLANKGVLAFSAIEAEGVGSLDALASAINSSEVGRRSPSAAAAARLGIRTKRVAAPFWQIGFADAQSLKSLKVRLQRGVKGSNPAALKIELQTQTGERTEFSPGSPAALKGQLETFRSQWRRFSKGYPRLAALGDGFADAVARALDGRRGALKAASRAAFITQLFSYMQDKQGDELRRYLAACRRILPWLIDCRSKRAPGEVEIHDLQAIAMIFTSMILTKGRVPRRKVLNVYLALLIGSQEHLFVERLVGELYRRAGGDASAEPIMFRKHGLRGSSLIREAPIYLNAMQEIEELFRKLGYDACLHYGTLLGAVREHAFIPHDDDVDMAIVLRSVTAADIATEAGSIVKGLAKAGIRAKNALHGGLPLIQVKCPEAKKVIDVFCMAPTSDDGVRMHMERLKPRSLPARMVIPFGSLTFYGRTFKCPADSPGVLAERYGADWMTPRRWVSRSKSIDAAPPASAVRARVDA</sequence>
<dbReference type="GO" id="GO:0009100">
    <property type="term" value="P:glycoprotein metabolic process"/>
    <property type="evidence" value="ECO:0007669"/>
    <property type="project" value="UniProtKB-ARBA"/>
</dbReference>
<name>A0A9W6MUG5_9HYPH</name>
<evidence type="ECO:0000313" key="3">
    <source>
        <dbReference type="Proteomes" id="UP001143372"/>
    </source>
</evidence>
<dbReference type="PANTHER" id="PTHR13627:SF31">
    <property type="entry name" value="RIBITOL 5-PHOSPHATE TRANSFERASE FKRP"/>
    <property type="match status" value="1"/>
</dbReference>
<reference evidence="2" key="2">
    <citation type="submission" date="2023-01" db="EMBL/GenBank/DDBJ databases">
        <authorList>
            <person name="Sun Q."/>
            <person name="Evtushenko L."/>
        </authorList>
    </citation>
    <scope>NUCLEOTIDE SEQUENCE</scope>
    <source>
        <strain evidence="2">VKM B-2347</strain>
    </source>
</reference>
<dbReference type="EMBL" id="BSFI01000002">
    <property type="protein sequence ID" value="GLK66927.1"/>
    <property type="molecule type" value="Genomic_DNA"/>
</dbReference>
<proteinExistence type="predicted"/>
<dbReference type="InterPro" id="IPR052613">
    <property type="entry name" value="LicD_transferase"/>
</dbReference>
<comment type="caution">
    <text evidence="2">The sequence shown here is derived from an EMBL/GenBank/DDBJ whole genome shotgun (WGS) entry which is preliminary data.</text>
</comment>
<evidence type="ECO:0000313" key="2">
    <source>
        <dbReference type="EMBL" id="GLK66927.1"/>
    </source>
</evidence>